<dbReference type="OrthoDB" id="7876856at2"/>
<reference evidence="4" key="1">
    <citation type="submission" date="2016-10" db="EMBL/GenBank/DDBJ databases">
        <authorList>
            <person name="Varghese N."/>
            <person name="Submissions S."/>
        </authorList>
    </citation>
    <scope>NUCLEOTIDE SEQUENCE [LARGE SCALE GENOMIC DNA]</scope>
    <source>
        <strain evidence="4">DSM 26893</strain>
    </source>
</reference>
<dbReference type="AlphaFoldDB" id="A0A1H8AQ41"/>
<accession>A0A1H8AQ41</accession>
<feature type="region of interest" description="Disordered" evidence="1">
    <location>
        <begin position="74"/>
        <end position="112"/>
    </location>
</feature>
<name>A0A1H8AQ41_9RHOB</name>
<proteinExistence type="predicted"/>
<dbReference type="RefSeq" id="WP_091843343.1">
    <property type="nucleotide sequence ID" value="NZ_FOCM01000001.1"/>
</dbReference>
<dbReference type="EMBL" id="FOCM01000001">
    <property type="protein sequence ID" value="SEM72094.1"/>
    <property type="molecule type" value="Genomic_DNA"/>
</dbReference>
<feature type="transmembrane region" description="Helical" evidence="2">
    <location>
        <begin position="47"/>
        <end position="63"/>
    </location>
</feature>
<evidence type="ECO:0000256" key="2">
    <source>
        <dbReference type="SAM" id="Phobius"/>
    </source>
</evidence>
<keyword evidence="4" id="KW-1185">Reference proteome</keyword>
<gene>
    <name evidence="3" type="ORF">SAMN04488011_101233</name>
</gene>
<keyword evidence="2" id="KW-0812">Transmembrane</keyword>
<evidence type="ECO:0000313" key="4">
    <source>
        <dbReference type="Proteomes" id="UP000199372"/>
    </source>
</evidence>
<feature type="compositionally biased region" description="Low complexity" evidence="1">
    <location>
        <begin position="94"/>
        <end position="103"/>
    </location>
</feature>
<feature type="compositionally biased region" description="Low complexity" evidence="1">
    <location>
        <begin position="74"/>
        <end position="86"/>
    </location>
</feature>
<keyword evidence="2" id="KW-1133">Transmembrane helix</keyword>
<evidence type="ECO:0000256" key="1">
    <source>
        <dbReference type="SAM" id="MobiDB-lite"/>
    </source>
</evidence>
<sequence length="112" mass="11635">MEDRWLRRFVVVVIIVVSSMIALFTIGAAILHPYISTDTTPTILENWGGLIIGFYFGTFVGLLKDWFGSRPDDGAPAPAPAAALPPAGQPTPAAPAGTSPGTGKQDGGKNVG</sequence>
<feature type="transmembrane region" description="Helical" evidence="2">
    <location>
        <begin position="9"/>
        <end position="35"/>
    </location>
</feature>
<dbReference type="Proteomes" id="UP000199372">
    <property type="component" value="Unassembled WGS sequence"/>
</dbReference>
<evidence type="ECO:0000313" key="3">
    <source>
        <dbReference type="EMBL" id="SEM72094.1"/>
    </source>
</evidence>
<organism evidence="3 4">
    <name type="scientific">Palleronia pelagia</name>
    <dbReference type="NCBI Taxonomy" id="387096"/>
    <lineage>
        <taxon>Bacteria</taxon>
        <taxon>Pseudomonadati</taxon>
        <taxon>Pseudomonadota</taxon>
        <taxon>Alphaproteobacteria</taxon>
        <taxon>Rhodobacterales</taxon>
        <taxon>Roseobacteraceae</taxon>
        <taxon>Palleronia</taxon>
    </lineage>
</organism>
<protein>
    <submittedName>
        <fullName evidence="3">Uncharacterized protein</fullName>
    </submittedName>
</protein>
<keyword evidence="2" id="KW-0472">Membrane</keyword>